<name>A0A196SJ28_BLAHN</name>
<comment type="caution">
    <text evidence="7">The sequence shown here is derived from an EMBL/GenBank/DDBJ whole genome shotgun (WGS) entry which is preliminary data.</text>
</comment>
<keyword evidence="3" id="KW-0547">Nucleotide-binding</keyword>
<keyword evidence="5" id="KW-0067">ATP-binding</keyword>
<dbReference type="OrthoDB" id="347657at2759"/>
<evidence type="ECO:0000256" key="2">
    <source>
        <dbReference type="ARBA" id="ARBA00022679"/>
    </source>
</evidence>
<evidence type="ECO:0000259" key="6">
    <source>
        <dbReference type="Pfam" id="PF00069"/>
    </source>
</evidence>
<sequence>MERGEGIEEFAEAIPRGDTAMPNGNKLELYLPITVIGLSPMGDVRFCRCIDDNSPIVMKTIHKYLVQSEDEARRICDRLNWLLTINHPFILNTRDVFQDEKNVYVMSDFCSGGSLHSMIQTFSHLTENQAKYIAIQLSIALDYLHSVSCLYASLIAENVLMDKEGVIHLTGFTNALVNVPFPYYKMIGYIEHMSPEMLLNKGIDYSYDWYMLGCLVYEMIEGILPFHGDTAKMTLQMILLGKIEYTYASPEAQSFINALLEPQPSKRLGSNLNDVKNHPWLADMPWDNISNRSTPSPLIRMNKTADPTSFCPHYKEDILEEGDNPQLYNEVFFNELH</sequence>
<keyword evidence="2" id="KW-0808">Transferase</keyword>
<dbReference type="SUPFAM" id="SSF56112">
    <property type="entry name" value="Protein kinase-like (PK-like)"/>
    <property type="match status" value="1"/>
</dbReference>
<feature type="domain" description="Protein kinase" evidence="6">
    <location>
        <begin position="35"/>
        <end position="281"/>
    </location>
</feature>
<keyword evidence="1" id="KW-0723">Serine/threonine-protein kinase</keyword>
<gene>
    <name evidence="7" type="ORF">AV274_1200</name>
</gene>
<proteinExistence type="predicted"/>
<reference evidence="7 8" key="1">
    <citation type="submission" date="2016-05" db="EMBL/GenBank/DDBJ databases">
        <title>Nuclear genome of Blastocystis sp. subtype 1 NandII.</title>
        <authorList>
            <person name="Gentekaki E."/>
            <person name="Curtis B."/>
            <person name="Stairs C."/>
            <person name="Eme L."/>
            <person name="Herman E."/>
            <person name="Klimes V."/>
            <person name="Arias M.C."/>
            <person name="Elias M."/>
            <person name="Hilliou F."/>
            <person name="Klute M."/>
            <person name="Malik S.-B."/>
            <person name="Pightling A."/>
            <person name="Rachubinski R."/>
            <person name="Salas D."/>
            <person name="Schlacht A."/>
            <person name="Suga H."/>
            <person name="Archibald J."/>
            <person name="Ball S.G."/>
            <person name="Clark G."/>
            <person name="Dacks J."/>
            <person name="Van Der Giezen M."/>
            <person name="Tsaousis A."/>
            <person name="Roger A."/>
        </authorList>
    </citation>
    <scope>NUCLEOTIDE SEQUENCE [LARGE SCALE GENOMIC DNA]</scope>
    <source>
        <strain evidence="8">ATCC 50177 / NandII</strain>
    </source>
</reference>
<evidence type="ECO:0000313" key="8">
    <source>
        <dbReference type="Proteomes" id="UP000078348"/>
    </source>
</evidence>
<dbReference type="Pfam" id="PF00069">
    <property type="entry name" value="Pkinase"/>
    <property type="match status" value="1"/>
</dbReference>
<evidence type="ECO:0000313" key="7">
    <source>
        <dbReference type="EMBL" id="OAO17043.1"/>
    </source>
</evidence>
<evidence type="ECO:0000256" key="3">
    <source>
        <dbReference type="ARBA" id="ARBA00022741"/>
    </source>
</evidence>
<organism evidence="7 8">
    <name type="scientific">Blastocystis sp. subtype 1 (strain ATCC 50177 / NandII)</name>
    <dbReference type="NCBI Taxonomy" id="478820"/>
    <lineage>
        <taxon>Eukaryota</taxon>
        <taxon>Sar</taxon>
        <taxon>Stramenopiles</taxon>
        <taxon>Bigyra</taxon>
        <taxon>Opalozoa</taxon>
        <taxon>Opalinata</taxon>
        <taxon>Blastocystidae</taxon>
        <taxon>Blastocystis</taxon>
    </lineage>
</organism>
<dbReference type="Proteomes" id="UP000078348">
    <property type="component" value="Unassembled WGS sequence"/>
</dbReference>
<dbReference type="Gene3D" id="1.10.510.10">
    <property type="entry name" value="Transferase(Phosphotransferase) domain 1"/>
    <property type="match status" value="1"/>
</dbReference>
<dbReference type="GO" id="GO:0005524">
    <property type="term" value="F:ATP binding"/>
    <property type="evidence" value="ECO:0007669"/>
    <property type="project" value="UniProtKB-KW"/>
</dbReference>
<dbReference type="Gene3D" id="3.30.200.20">
    <property type="entry name" value="Phosphorylase Kinase, domain 1"/>
    <property type="match status" value="1"/>
</dbReference>
<keyword evidence="4 7" id="KW-0418">Kinase</keyword>
<dbReference type="InterPro" id="IPR011009">
    <property type="entry name" value="Kinase-like_dom_sf"/>
</dbReference>
<protein>
    <submittedName>
        <fullName evidence="7">Ribosomal protein S6 kinase</fullName>
    </submittedName>
</protein>
<evidence type="ECO:0000256" key="5">
    <source>
        <dbReference type="ARBA" id="ARBA00022840"/>
    </source>
</evidence>
<evidence type="ECO:0000256" key="4">
    <source>
        <dbReference type="ARBA" id="ARBA00022777"/>
    </source>
</evidence>
<keyword evidence="8" id="KW-1185">Reference proteome</keyword>
<dbReference type="AlphaFoldDB" id="A0A196SJ28"/>
<dbReference type="GO" id="GO:0004674">
    <property type="term" value="F:protein serine/threonine kinase activity"/>
    <property type="evidence" value="ECO:0007669"/>
    <property type="project" value="UniProtKB-KW"/>
</dbReference>
<dbReference type="EMBL" id="LXWW01000047">
    <property type="protein sequence ID" value="OAO17043.1"/>
    <property type="molecule type" value="Genomic_DNA"/>
</dbReference>
<evidence type="ECO:0000256" key="1">
    <source>
        <dbReference type="ARBA" id="ARBA00022527"/>
    </source>
</evidence>
<dbReference type="InterPro" id="IPR000719">
    <property type="entry name" value="Prot_kinase_dom"/>
</dbReference>
<dbReference type="STRING" id="478820.A0A196SJ28"/>
<dbReference type="PANTHER" id="PTHR24353">
    <property type="entry name" value="CYCLIC NUCLEOTIDE-DEPENDENT PROTEIN KINASE"/>
    <property type="match status" value="1"/>
</dbReference>
<accession>A0A196SJ28</accession>